<keyword evidence="1" id="KW-1133">Transmembrane helix</keyword>
<feature type="transmembrane region" description="Helical" evidence="1">
    <location>
        <begin position="20"/>
        <end position="39"/>
    </location>
</feature>
<feature type="transmembrane region" description="Helical" evidence="1">
    <location>
        <begin position="362"/>
        <end position="385"/>
    </location>
</feature>
<accession>A0A4Q0VA41</accession>
<dbReference type="EMBL" id="QMAP01000020">
    <property type="protein sequence ID" value="RXI44166.1"/>
    <property type="molecule type" value="Genomic_DNA"/>
</dbReference>
<organism evidence="2 3">
    <name type="scientific">Clostridium tetani</name>
    <dbReference type="NCBI Taxonomy" id="1513"/>
    <lineage>
        <taxon>Bacteria</taxon>
        <taxon>Bacillati</taxon>
        <taxon>Bacillota</taxon>
        <taxon>Clostridia</taxon>
        <taxon>Eubacteriales</taxon>
        <taxon>Clostridiaceae</taxon>
        <taxon>Clostridium</taxon>
    </lineage>
</organism>
<keyword evidence="1" id="KW-0812">Transmembrane</keyword>
<dbReference type="Proteomes" id="UP000290921">
    <property type="component" value="Unassembled WGS sequence"/>
</dbReference>
<gene>
    <name evidence="2" type="ORF">DP130_13615</name>
</gene>
<dbReference type="AlphaFoldDB" id="A0A4Q0VA41"/>
<dbReference type="PANTHER" id="PTHR30572">
    <property type="entry name" value="MEMBRANE COMPONENT OF TRANSPORTER-RELATED"/>
    <property type="match status" value="1"/>
</dbReference>
<evidence type="ECO:0000256" key="1">
    <source>
        <dbReference type="SAM" id="Phobius"/>
    </source>
</evidence>
<feature type="transmembrane region" description="Helical" evidence="1">
    <location>
        <begin position="273"/>
        <end position="302"/>
    </location>
</feature>
<dbReference type="PANTHER" id="PTHR30572:SF4">
    <property type="entry name" value="ABC TRANSPORTER PERMEASE YTRF"/>
    <property type="match status" value="1"/>
</dbReference>
<dbReference type="GO" id="GO:0005886">
    <property type="term" value="C:plasma membrane"/>
    <property type="evidence" value="ECO:0007669"/>
    <property type="project" value="UniProtKB-SubCell"/>
</dbReference>
<dbReference type="InterPro" id="IPR050250">
    <property type="entry name" value="Macrolide_Exporter_MacB"/>
</dbReference>
<reference evidence="2 3" key="1">
    <citation type="submission" date="2018-06" db="EMBL/GenBank/DDBJ databases">
        <title>Genome conservation of Clostridium tetani.</title>
        <authorList>
            <person name="Bruggemann H."/>
            <person name="Popoff M.R."/>
        </authorList>
    </citation>
    <scope>NUCLEOTIDE SEQUENCE [LARGE SCALE GENOMIC DNA]</scope>
    <source>
        <strain evidence="2 3">2017.061</strain>
    </source>
</reference>
<sequence>MCRLKMLIKSISKQGLKFKLVFFQLVIVFISLNFAFTLINKNLEIKNNINKLVSKDNSVMFRLSVSSQNQDPLNSINKIYEEISNNKMVDKIGSYFMSKIKVNDSEINAIFFNRGAFDLYNMNICKGSNKIFNYQKSQDEIPIFISNNLSNKLNVGNVITVKMLQDNQLKDFKLKVIGMLSSDTVFWNSKLGGNSSIVSLKDSIIIPFDKQYFYDEIVDSTMKSKHTVVSIKKTHDLNEFTTYFSKINYNNTTLDYIKINDLITQIYNINKPWIMMTLTFSLLLSILSTIGFIGILTSYITFRKREYGIRFALGSSNKELTRLICGEIYLSLITTNFISILILIIINYILKMNLTPLLIVKSIIPSFIISVTMFFITFLTFKSYILKKNIVDLMRGN</sequence>
<comment type="caution">
    <text evidence="2">The sequence shown here is derived from an EMBL/GenBank/DDBJ whole genome shotgun (WGS) entry which is preliminary data.</text>
</comment>
<feature type="transmembrane region" description="Helical" evidence="1">
    <location>
        <begin position="323"/>
        <end position="350"/>
    </location>
</feature>
<protein>
    <submittedName>
        <fullName evidence="2">ABC transporter permease</fullName>
    </submittedName>
</protein>
<evidence type="ECO:0000313" key="2">
    <source>
        <dbReference type="EMBL" id="RXI44166.1"/>
    </source>
</evidence>
<dbReference type="RefSeq" id="WP_129031030.1">
    <property type="nucleotide sequence ID" value="NZ_QMAP01000020.1"/>
</dbReference>
<name>A0A4Q0VA41_CLOTA</name>
<dbReference type="GO" id="GO:0022857">
    <property type="term" value="F:transmembrane transporter activity"/>
    <property type="evidence" value="ECO:0007669"/>
    <property type="project" value="TreeGrafter"/>
</dbReference>
<evidence type="ECO:0000313" key="3">
    <source>
        <dbReference type="Proteomes" id="UP000290921"/>
    </source>
</evidence>
<proteinExistence type="predicted"/>
<keyword evidence="1" id="KW-0472">Membrane</keyword>